<feature type="region of interest" description="Disordered" evidence="1">
    <location>
        <begin position="140"/>
        <end position="169"/>
    </location>
</feature>
<protein>
    <submittedName>
        <fullName evidence="2">Uncharacterized protein</fullName>
    </submittedName>
</protein>
<organism evidence="2 3">
    <name type="scientific">Geodia barretti</name>
    <name type="common">Barrett's horny sponge</name>
    <dbReference type="NCBI Taxonomy" id="519541"/>
    <lineage>
        <taxon>Eukaryota</taxon>
        <taxon>Metazoa</taxon>
        <taxon>Porifera</taxon>
        <taxon>Demospongiae</taxon>
        <taxon>Heteroscleromorpha</taxon>
        <taxon>Tetractinellida</taxon>
        <taxon>Astrophorina</taxon>
        <taxon>Geodiidae</taxon>
        <taxon>Geodia</taxon>
    </lineage>
</organism>
<feature type="non-terminal residue" evidence="2">
    <location>
        <position position="1"/>
    </location>
</feature>
<feature type="compositionally biased region" description="Basic and acidic residues" evidence="1">
    <location>
        <begin position="225"/>
        <end position="264"/>
    </location>
</feature>
<dbReference type="EMBL" id="CASHTH010000473">
    <property type="protein sequence ID" value="CAI8002279.1"/>
    <property type="molecule type" value="Genomic_DNA"/>
</dbReference>
<feature type="region of interest" description="Disordered" evidence="1">
    <location>
        <begin position="216"/>
        <end position="350"/>
    </location>
</feature>
<evidence type="ECO:0000313" key="3">
    <source>
        <dbReference type="Proteomes" id="UP001174909"/>
    </source>
</evidence>
<gene>
    <name evidence="2" type="ORF">GBAR_LOCUS3363</name>
</gene>
<name>A0AA35W6M3_GEOBA</name>
<feature type="compositionally biased region" description="Polar residues" evidence="1">
    <location>
        <begin position="316"/>
        <end position="334"/>
    </location>
</feature>
<dbReference type="PANTHER" id="PTHR22045">
    <property type="entry name" value="PROLINE AND SERINE-RICH PROTEIN 3"/>
    <property type="match status" value="1"/>
</dbReference>
<evidence type="ECO:0000313" key="2">
    <source>
        <dbReference type="EMBL" id="CAI8002279.1"/>
    </source>
</evidence>
<keyword evidence="3" id="KW-1185">Reference proteome</keyword>
<proteinExistence type="predicted"/>
<accession>A0AA35W6M3</accession>
<feature type="region of interest" description="Disordered" evidence="1">
    <location>
        <begin position="16"/>
        <end position="36"/>
    </location>
</feature>
<dbReference type="InterPro" id="IPR037646">
    <property type="entry name" value="PROSER3"/>
</dbReference>
<dbReference type="AlphaFoldDB" id="A0AA35W6M3"/>
<dbReference type="Proteomes" id="UP001174909">
    <property type="component" value="Unassembled WGS sequence"/>
</dbReference>
<evidence type="ECO:0000256" key="1">
    <source>
        <dbReference type="SAM" id="MobiDB-lite"/>
    </source>
</evidence>
<comment type="caution">
    <text evidence="2">The sequence shown here is derived from an EMBL/GenBank/DDBJ whole genome shotgun (WGS) entry which is preliminary data.</text>
</comment>
<reference evidence="2" key="1">
    <citation type="submission" date="2023-03" db="EMBL/GenBank/DDBJ databases">
        <authorList>
            <person name="Steffen K."/>
            <person name="Cardenas P."/>
        </authorList>
    </citation>
    <scope>NUCLEOTIDE SEQUENCE</scope>
</reference>
<feature type="compositionally biased region" description="Polar residues" evidence="1">
    <location>
        <begin position="140"/>
        <end position="156"/>
    </location>
</feature>
<dbReference type="PANTHER" id="PTHR22045:SF6">
    <property type="entry name" value="PROLINE AND SERINE-RICH PROTEIN 3"/>
    <property type="match status" value="1"/>
</dbReference>
<sequence>NLLDFSFSSSTLLETTSRPVGVSSHPHPPKPHSIPPLLPLLPPPPSIFPGEPEEDILYQWRLRRRLEQAHRSTSVLSSRLNSYQSRPFFKSRCSRAQGYGNDLAQCHLLAPTAAPDTNGGGGGGEGEMGGEGEARLKLQAQTASADGTARHSTGTSPVLPPPANTSNTSAAYPSTHCIPVAPLCSAYLHCPHRTPCPFTLPPHRHSVCDTVPCTGHQQPLAGASERLRSKGREWNKRGGRERGNERREEEREGQAEEITPEQRIEFPLTRTENIVPPAQPSVRYPSSSILNHVRHPLQSCDNQPDNQPPEEETELDSTGSETFLSTTAPSTPDRSTAWECGKISHSGRGPPPFTIRVTRAVKFCQDSPTVVVLNTAADYCDDMGDPLLAALISRARALEDQLRKIHSRLSAGEEG</sequence>